<dbReference type="OrthoDB" id="8019634at2"/>
<gene>
    <name evidence="2" type="ORF">SLNSH_08790</name>
</gene>
<sequence>MRLAVLAAALSLACSSAAFAGASSSNFGEPQPDPKTRNMTRYEAKLWVFDGCLISQSRLQGTTREAVHSPCSCYATKTIDQMTKAEFDFFREKSYFDDSSREKGFRNLDACKLKRPM</sequence>
<name>A0A2T1HUN2_9HYPH</name>
<proteinExistence type="predicted"/>
<keyword evidence="1" id="KW-0732">Signal</keyword>
<evidence type="ECO:0000313" key="3">
    <source>
        <dbReference type="Proteomes" id="UP000239772"/>
    </source>
</evidence>
<keyword evidence="3" id="KW-1185">Reference proteome</keyword>
<dbReference type="EMBL" id="PVZS01000008">
    <property type="protein sequence ID" value="PSC05300.1"/>
    <property type="molecule type" value="Genomic_DNA"/>
</dbReference>
<dbReference type="Proteomes" id="UP000239772">
    <property type="component" value="Unassembled WGS sequence"/>
</dbReference>
<protein>
    <recommendedName>
        <fullName evidence="4">YARHG domain-containing protein</fullName>
    </recommendedName>
</protein>
<feature type="chain" id="PRO_5015671802" description="YARHG domain-containing protein" evidence="1">
    <location>
        <begin position="21"/>
        <end position="117"/>
    </location>
</feature>
<dbReference type="AlphaFoldDB" id="A0A2T1HUN2"/>
<evidence type="ECO:0008006" key="4">
    <source>
        <dbReference type="Google" id="ProtNLM"/>
    </source>
</evidence>
<accession>A0A2T1HUN2</accession>
<comment type="caution">
    <text evidence="2">The sequence shown here is derived from an EMBL/GenBank/DDBJ whole genome shotgun (WGS) entry which is preliminary data.</text>
</comment>
<feature type="signal peptide" evidence="1">
    <location>
        <begin position="1"/>
        <end position="20"/>
    </location>
</feature>
<evidence type="ECO:0000313" key="2">
    <source>
        <dbReference type="EMBL" id="PSC05300.1"/>
    </source>
</evidence>
<evidence type="ECO:0000256" key="1">
    <source>
        <dbReference type="SAM" id="SignalP"/>
    </source>
</evidence>
<organism evidence="2 3">
    <name type="scientific">Alsobacter soli</name>
    <dbReference type="NCBI Taxonomy" id="2109933"/>
    <lineage>
        <taxon>Bacteria</taxon>
        <taxon>Pseudomonadati</taxon>
        <taxon>Pseudomonadota</taxon>
        <taxon>Alphaproteobacteria</taxon>
        <taxon>Hyphomicrobiales</taxon>
        <taxon>Alsobacteraceae</taxon>
        <taxon>Alsobacter</taxon>
    </lineage>
</organism>
<dbReference type="RefSeq" id="WP_106336310.1">
    <property type="nucleotide sequence ID" value="NZ_PVZS01000008.1"/>
</dbReference>
<reference evidence="3" key="1">
    <citation type="submission" date="2018-03" db="EMBL/GenBank/DDBJ databases">
        <authorList>
            <person name="Sun L."/>
            <person name="Liu H."/>
            <person name="Chen W."/>
            <person name="Huang K."/>
            <person name="Liu W."/>
            <person name="Gao X."/>
        </authorList>
    </citation>
    <scope>NUCLEOTIDE SEQUENCE [LARGE SCALE GENOMIC DNA]</scope>
    <source>
        <strain evidence="3">SH9</strain>
    </source>
</reference>